<evidence type="ECO:0000313" key="3">
    <source>
        <dbReference type="Proteomes" id="UP001219568"/>
    </source>
</evidence>
<dbReference type="Proteomes" id="UP001219568">
    <property type="component" value="Unassembled WGS sequence"/>
</dbReference>
<dbReference type="AlphaFoldDB" id="A0AAD6IE66"/>
<evidence type="ECO:0000313" key="2">
    <source>
        <dbReference type="EMBL" id="KAJ6044270.1"/>
    </source>
</evidence>
<reference evidence="2" key="2">
    <citation type="submission" date="2023-01" db="EMBL/GenBank/DDBJ databases">
        <authorList>
            <person name="Petersen C."/>
        </authorList>
    </citation>
    <scope>NUCLEOTIDE SEQUENCE</scope>
    <source>
        <strain evidence="2">IBT 15450</strain>
    </source>
</reference>
<feature type="region of interest" description="Disordered" evidence="1">
    <location>
        <begin position="273"/>
        <end position="294"/>
    </location>
</feature>
<comment type="caution">
    <text evidence="2">The sequence shown here is derived from an EMBL/GenBank/DDBJ whole genome shotgun (WGS) entry which is preliminary data.</text>
</comment>
<reference evidence="2" key="1">
    <citation type="journal article" date="2023" name="IMA Fungus">
        <title>Comparative genomic study of the Penicillium genus elucidates a diverse pangenome and 15 lateral gene transfer events.</title>
        <authorList>
            <person name="Petersen C."/>
            <person name="Sorensen T."/>
            <person name="Nielsen M.R."/>
            <person name="Sondergaard T.E."/>
            <person name="Sorensen J.L."/>
            <person name="Fitzpatrick D.A."/>
            <person name="Frisvad J.C."/>
            <person name="Nielsen K.L."/>
        </authorList>
    </citation>
    <scope>NUCLEOTIDE SEQUENCE</scope>
    <source>
        <strain evidence="2">IBT 15450</strain>
    </source>
</reference>
<sequence length="294" mass="32995">MDFYPGGGGTRAEREMGNSPYKACCAKQDLKQIVFECEMPGVTDFDNPAYPHMESDSGHHWMISPLMLDNILCAFRMSTFEALAEVAIDVITSAGKILAGLNAAVVVAEILDENSLAPQEYFKESVGKGASTARGVSKRYIQKDMKLCKKLDNDDCGFIDKNKDKHKDKNKTATNDKQNPTTTEKDEPTNCEKKLDPTTTDTGKDNCKRAADGGGCSTKHDSTITKWHSELRTISKTCYENHWSQDFYNCYSAGQNHAHIDNWFTCSESHNHDEKRKKRSAVTQWKKQHFSGKE</sequence>
<feature type="compositionally biased region" description="Basic residues" evidence="1">
    <location>
        <begin position="275"/>
        <end position="294"/>
    </location>
</feature>
<organism evidence="2 3">
    <name type="scientific">Penicillium canescens</name>
    <dbReference type="NCBI Taxonomy" id="5083"/>
    <lineage>
        <taxon>Eukaryota</taxon>
        <taxon>Fungi</taxon>
        <taxon>Dikarya</taxon>
        <taxon>Ascomycota</taxon>
        <taxon>Pezizomycotina</taxon>
        <taxon>Eurotiomycetes</taxon>
        <taxon>Eurotiomycetidae</taxon>
        <taxon>Eurotiales</taxon>
        <taxon>Aspergillaceae</taxon>
        <taxon>Penicillium</taxon>
    </lineage>
</organism>
<keyword evidence="3" id="KW-1185">Reference proteome</keyword>
<feature type="region of interest" description="Disordered" evidence="1">
    <location>
        <begin position="165"/>
        <end position="220"/>
    </location>
</feature>
<feature type="compositionally biased region" description="Basic and acidic residues" evidence="1">
    <location>
        <begin position="183"/>
        <end position="211"/>
    </location>
</feature>
<name>A0AAD6IE66_PENCN</name>
<proteinExistence type="predicted"/>
<protein>
    <submittedName>
        <fullName evidence="2">Uncharacterized protein</fullName>
    </submittedName>
</protein>
<dbReference type="EMBL" id="JAQJZL010000004">
    <property type="protein sequence ID" value="KAJ6044270.1"/>
    <property type="molecule type" value="Genomic_DNA"/>
</dbReference>
<gene>
    <name evidence="2" type="ORF">N7460_005625</name>
</gene>
<evidence type="ECO:0000256" key="1">
    <source>
        <dbReference type="SAM" id="MobiDB-lite"/>
    </source>
</evidence>
<accession>A0AAD6IE66</accession>